<keyword evidence="2" id="KW-1185">Reference proteome</keyword>
<sequence length="378" mass="40786">MRRSQGPVRAPGARVIAATEAITPCDHARMAKELPFTAALRARLGPARHAVRLGSSPRSRVWRVELNGVPAVVKQAVESADADQRYTREVAALRLASRVTPPVVPRLLGTDPDERVLVLERVEHRRPSPDWVVGYAAALARLHAATVSEPADQDQMALPAWPGPVRADIDSFLALADRLAVPVPDGADAELKALLGRLRTAPGGALLHGDPCPGNDLHTPDGIRFIDFEQSSLGNGLTELAYLRMGFPTCWCVTDTPGPLLREAEAAYGAAWEAAAGGAPPGDLVDACAGWLIRGDALVQRAHRGTADHLARLPEEDWEWGTVTARQRLAYRLGVVARLTADRDDLHGLGRLAGALRERMLGRWPALTAPPRKRPEDD</sequence>
<dbReference type="Gene3D" id="3.90.1200.10">
    <property type="match status" value="1"/>
</dbReference>
<gene>
    <name evidence="1" type="ORF">GKJPGBOP_00901</name>
</gene>
<organism evidence="1 2">
    <name type="scientific">Streptomyces paromomycinus</name>
    <name type="common">Streptomyces rimosus subsp. paromomycinus</name>
    <dbReference type="NCBI Taxonomy" id="92743"/>
    <lineage>
        <taxon>Bacteria</taxon>
        <taxon>Bacillati</taxon>
        <taxon>Actinomycetota</taxon>
        <taxon>Actinomycetes</taxon>
        <taxon>Kitasatosporales</taxon>
        <taxon>Streptomycetaceae</taxon>
        <taxon>Streptomyces</taxon>
    </lineage>
</organism>
<evidence type="ECO:0008006" key="3">
    <source>
        <dbReference type="Google" id="ProtNLM"/>
    </source>
</evidence>
<dbReference type="AlphaFoldDB" id="A0A401VW12"/>
<reference evidence="1 2" key="1">
    <citation type="submission" date="2018-11" db="EMBL/GenBank/DDBJ databases">
        <title>Whole genome sequence of Streptomyces paromomycinus NBRC 15454(T).</title>
        <authorList>
            <person name="Komaki H."/>
            <person name="Tamura T."/>
        </authorList>
    </citation>
    <scope>NUCLEOTIDE SEQUENCE [LARGE SCALE GENOMIC DNA]</scope>
    <source>
        <strain evidence="1 2">NBRC 15454</strain>
    </source>
</reference>
<comment type="caution">
    <text evidence="1">The sequence shown here is derived from an EMBL/GenBank/DDBJ whole genome shotgun (WGS) entry which is preliminary data.</text>
</comment>
<evidence type="ECO:0000313" key="2">
    <source>
        <dbReference type="Proteomes" id="UP000286746"/>
    </source>
</evidence>
<dbReference type="EMBL" id="BHZD01000001">
    <property type="protein sequence ID" value="GCD41248.1"/>
    <property type="molecule type" value="Genomic_DNA"/>
</dbReference>
<protein>
    <recommendedName>
        <fullName evidence="3">Aminoglycoside phosphotransferase</fullName>
    </recommendedName>
</protein>
<name>A0A401VW12_STREY</name>
<dbReference type="InterPro" id="IPR011009">
    <property type="entry name" value="Kinase-like_dom_sf"/>
</dbReference>
<proteinExistence type="predicted"/>
<dbReference type="SUPFAM" id="SSF56112">
    <property type="entry name" value="Protein kinase-like (PK-like)"/>
    <property type="match status" value="1"/>
</dbReference>
<accession>A0A401VW12</accession>
<dbReference type="Gene3D" id="3.30.200.20">
    <property type="entry name" value="Phosphorylase Kinase, domain 1"/>
    <property type="match status" value="1"/>
</dbReference>
<evidence type="ECO:0000313" key="1">
    <source>
        <dbReference type="EMBL" id="GCD41248.1"/>
    </source>
</evidence>
<dbReference type="Proteomes" id="UP000286746">
    <property type="component" value="Unassembled WGS sequence"/>
</dbReference>